<feature type="site" description="Transition state stabilizer" evidence="7">
    <location>
        <position position="255"/>
    </location>
</feature>
<feature type="compositionally biased region" description="Basic and acidic residues" evidence="8">
    <location>
        <begin position="287"/>
        <end position="298"/>
    </location>
</feature>
<keyword evidence="6" id="KW-0464">Manganese</keyword>
<feature type="region of interest" description="Disordered" evidence="8">
    <location>
        <begin position="1"/>
        <end position="25"/>
    </location>
</feature>
<evidence type="ECO:0000256" key="6">
    <source>
        <dbReference type="PIRSR" id="PIRSR604808-2"/>
    </source>
</evidence>
<feature type="domain" description="Endonuclease/exonuclease/phosphatase" evidence="9">
    <location>
        <begin position="34"/>
        <end position="387"/>
    </location>
</feature>
<feature type="region of interest" description="Disordered" evidence="8">
    <location>
        <begin position="197"/>
        <end position="220"/>
    </location>
</feature>
<comment type="cofactor">
    <cofactor evidence="6">
        <name>Mg(2+)</name>
        <dbReference type="ChEBI" id="CHEBI:18420"/>
    </cofactor>
    <cofactor evidence="6">
        <name>Mn(2+)</name>
        <dbReference type="ChEBI" id="CHEBI:29035"/>
    </cofactor>
    <text evidence="6">Probably binds two magnesium or manganese ions per subunit.</text>
</comment>
<feature type="compositionally biased region" description="Basic and acidic residues" evidence="8">
    <location>
        <begin position="15"/>
        <end position="24"/>
    </location>
</feature>
<dbReference type="InterPro" id="IPR004808">
    <property type="entry name" value="AP_endonuc_1"/>
</dbReference>
<comment type="cofactor">
    <cofactor evidence="1">
        <name>Mn(2+)</name>
        <dbReference type="ChEBI" id="CHEBI:29035"/>
    </cofactor>
</comment>
<organism evidence="10 11">
    <name type="scientific">Hortaea werneckii</name>
    <name type="common">Black yeast</name>
    <name type="synonym">Cladosporium werneckii</name>
    <dbReference type="NCBI Taxonomy" id="91943"/>
    <lineage>
        <taxon>Eukaryota</taxon>
        <taxon>Fungi</taxon>
        <taxon>Dikarya</taxon>
        <taxon>Ascomycota</taxon>
        <taxon>Pezizomycotina</taxon>
        <taxon>Dothideomycetes</taxon>
        <taxon>Dothideomycetidae</taxon>
        <taxon>Mycosphaerellales</taxon>
        <taxon>Teratosphaeriaceae</taxon>
        <taxon>Hortaea</taxon>
    </lineage>
</organism>
<feature type="binding site" evidence="6">
    <location>
        <position position="36"/>
    </location>
    <ligand>
        <name>Mg(2+)</name>
        <dbReference type="ChEBI" id="CHEBI:18420"/>
        <label>1</label>
    </ligand>
</feature>
<evidence type="ECO:0000256" key="7">
    <source>
        <dbReference type="PIRSR" id="PIRSR604808-3"/>
    </source>
</evidence>
<protein>
    <recommendedName>
        <fullName evidence="9">Endonuclease/exonuclease/phosphatase domain-containing protein</fullName>
    </recommendedName>
</protein>
<evidence type="ECO:0000256" key="3">
    <source>
        <dbReference type="ARBA" id="ARBA00022723"/>
    </source>
</evidence>
<dbReference type="GO" id="GO:0003906">
    <property type="term" value="F:DNA-(apurinic or apyrimidinic site) endonuclease activity"/>
    <property type="evidence" value="ECO:0007669"/>
    <property type="project" value="TreeGrafter"/>
</dbReference>
<comment type="similarity">
    <text evidence="2">Belongs to the DNA repair enzymes AP/ExoA family.</text>
</comment>
<keyword evidence="4" id="KW-0378">Hydrolase</keyword>
<dbReference type="InterPro" id="IPR020848">
    <property type="entry name" value="AP_endonuclease_F1_CS"/>
</dbReference>
<dbReference type="GO" id="GO:0006284">
    <property type="term" value="P:base-excision repair"/>
    <property type="evidence" value="ECO:0007669"/>
    <property type="project" value="TreeGrafter"/>
</dbReference>
<feature type="binding site" evidence="6">
    <location>
        <position position="386"/>
    </location>
    <ligand>
        <name>Mg(2+)</name>
        <dbReference type="ChEBI" id="CHEBI:18420"/>
        <label>1</label>
    </ligand>
</feature>
<dbReference type="AlphaFoldDB" id="A0A3M7D2P8"/>
<evidence type="ECO:0000313" key="11">
    <source>
        <dbReference type="Proteomes" id="UP000270230"/>
    </source>
</evidence>
<dbReference type="SUPFAM" id="SSF56219">
    <property type="entry name" value="DNase I-like"/>
    <property type="match status" value="1"/>
</dbReference>
<dbReference type="GO" id="GO:0008081">
    <property type="term" value="F:phosphoric diester hydrolase activity"/>
    <property type="evidence" value="ECO:0007669"/>
    <property type="project" value="TreeGrafter"/>
</dbReference>
<evidence type="ECO:0000256" key="5">
    <source>
        <dbReference type="ARBA" id="ARBA00022842"/>
    </source>
</evidence>
<dbReference type="EMBL" id="QWIN01000125">
    <property type="protein sequence ID" value="RMY58601.1"/>
    <property type="molecule type" value="Genomic_DNA"/>
</dbReference>
<keyword evidence="3 6" id="KW-0479">Metal-binding</keyword>
<evidence type="ECO:0000313" key="10">
    <source>
        <dbReference type="EMBL" id="RMY58601.1"/>
    </source>
</evidence>
<dbReference type="InterPro" id="IPR005135">
    <property type="entry name" value="Endo/exonuclease/phosphatase"/>
</dbReference>
<dbReference type="VEuPathDB" id="FungiDB:BTJ68_15502"/>
<dbReference type="GO" id="GO:0046872">
    <property type="term" value="F:metal ion binding"/>
    <property type="evidence" value="ECO:0007669"/>
    <property type="project" value="UniProtKB-KW"/>
</dbReference>
<evidence type="ECO:0000256" key="2">
    <source>
        <dbReference type="ARBA" id="ARBA00007092"/>
    </source>
</evidence>
<dbReference type="GO" id="GO:0003677">
    <property type="term" value="F:DNA binding"/>
    <property type="evidence" value="ECO:0007669"/>
    <property type="project" value="InterPro"/>
</dbReference>
<name>A0A3M7D2P8_HORWE</name>
<dbReference type="PANTHER" id="PTHR22748:SF14">
    <property type="entry name" value="ENDONUCLEASE_EXONUCLEASE_PHOSPHATASE DOMAIN-CONTAINING PROTEIN"/>
    <property type="match status" value="1"/>
</dbReference>
<evidence type="ECO:0000256" key="8">
    <source>
        <dbReference type="SAM" id="MobiDB-lite"/>
    </source>
</evidence>
<dbReference type="PROSITE" id="PS51435">
    <property type="entry name" value="AP_NUCLEASE_F1_4"/>
    <property type="match status" value="1"/>
</dbReference>
<gene>
    <name evidence="10" type="ORF">D0865_02509</name>
</gene>
<dbReference type="InterPro" id="IPR036691">
    <property type="entry name" value="Endo/exonu/phosph_ase_sf"/>
</dbReference>
<feature type="site" description="Interaction with DNA substrate" evidence="7">
    <location>
        <position position="387"/>
    </location>
</feature>
<feature type="binding site" evidence="6">
    <location>
        <position position="387"/>
    </location>
    <ligand>
        <name>Mg(2+)</name>
        <dbReference type="ChEBI" id="CHEBI:18420"/>
        <label>1</label>
    </ligand>
</feature>
<evidence type="ECO:0000259" key="9">
    <source>
        <dbReference type="Pfam" id="PF03372"/>
    </source>
</evidence>
<reference evidence="10 11" key="1">
    <citation type="journal article" date="2018" name="BMC Genomics">
        <title>Genomic evidence for intraspecific hybridization in a clonal and extremely halotolerant yeast.</title>
        <authorList>
            <person name="Gostincar C."/>
            <person name="Stajich J.E."/>
            <person name="Zupancic J."/>
            <person name="Zalar P."/>
            <person name="Gunde-Cimerman N."/>
        </authorList>
    </citation>
    <scope>NUCLEOTIDE SEQUENCE [LARGE SCALE GENOMIC DNA]</scope>
    <source>
        <strain evidence="10 11">EXF-151</strain>
    </source>
</reference>
<dbReference type="Gene3D" id="3.60.10.10">
    <property type="entry name" value="Endonuclease/exonuclease/phosphatase"/>
    <property type="match status" value="1"/>
</dbReference>
<keyword evidence="5 6" id="KW-0460">Magnesium</keyword>
<feature type="site" description="Important for catalytic activity" evidence="7">
    <location>
        <position position="358"/>
    </location>
</feature>
<comment type="caution">
    <text evidence="10">The sequence shown here is derived from an EMBL/GenBank/DDBJ whole genome shotgun (WGS) entry which is preliminary data.</text>
</comment>
<feature type="compositionally biased region" description="Polar residues" evidence="8">
    <location>
        <begin position="197"/>
        <end position="206"/>
    </location>
</feature>
<feature type="binding site" evidence="6">
    <location>
        <position position="255"/>
    </location>
    <ligand>
        <name>Mg(2+)</name>
        <dbReference type="ChEBI" id="CHEBI:18420"/>
        <label>1</label>
    </ligand>
</feature>
<sequence length="407" mass="46058">MERPISPPPKRRKLSRSDAKHGETDDPNLLTIYSWNVNGIQSLIQQPITSFFSPRGSNQKGHDTSLRGFLRRHGWPTFLFLQEVKISPDDLTSIRALEKAVRRDKKTGDIEPDYVAHVNLPSDKFNARGYGRKLYGVCSIIRQDFADRWVEQVRPVDWDLEGRFLVTELKAASNNQRLALINAYMVSIRNHLKSHSKLTQSSQVNGTDYPYKDAESGKVTGTRHDRKLEVHKLLAAECRKLETNGFAVILAGDINIAAAPIDGFPNLRTFPPQHCVNRADFKRRFFEDESSSRKRASEQDLDEQAPEKQSDATQQDGSSTEPSGLGMVDTFRHLHPDTSGYTYYPRGRSFGESCDRVDMILISKSLRDSLTSAGMHETPAERGTSDHVPLYAKLRFLKGDEEVRKGQ</sequence>
<feature type="binding site" evidence="6">
    <location>
        <position position="253"/>
    </location>
    <ligand>
        <name>Mg(2+)</name>
        <dbReference type="ChEBI" id="CHEBI:18420"/>
        <label>1</label>
    </ligand>
</feature>
<feature type="compositionally biased region" description="Basic and acidic residues" evidence="8">
    <location>
        <begin position="210"/>
        <end position="220"/>
    </location>
</feature>
<proteinExistence type="inferred from homology"/>
<dbReference type="OrthoDB" id="498125at2759"/>
<dbReference type="Proteomes" id="UP000270230">
    <property type="component" value="Unassembled WGS sequence"/>
</dbReference>
<feature type="region of interest" description="Disordered" evidence="8">
    <location>
        <begin position="287"/>
        <end position="331"/>
    </location>
</feature>
<dbReference type="Pfam" id="PF03372">
    <property type="entry name" value="Exo_endo_phos"/>
    <property type="match status" value="1"/>
</dbReference>
<dbReference type="PANTHER" id="PTHR22748">
    <property type="entry name" value="AP ENDONUCLEASE"/>
    <property type="match status" value="1"/>
</dbReference>
<feature type="binding site" evidence="6">
    <location>
        <position position="83"/>
    </location>
    <ligand>
        <name>Mg(2+)</name>
        <dbReference type="ChEBI" id="CHEBI:18420"/>
        <label>1</label>
    </ligand>
</feature>
<evidence type="ECO:0000256" key="4">
    <source>
        <dbReference type="ARBA" id="ARBA00022801"/>
    </source>
</evidence>
<dbReference type="GO" id="GO:0005634">
    <property type="term" value="C:nucleus"/>
    <property type="evidence" value="ECO:0007669"/>
    <property type="project" value="TreeGrafter"/>
</dbReference>
<dbReference type="PROSITE" id="PS00727">
    <property type="entry name" value="AP_NUCLEASE_F1_2"/>
    <property type="match status" value="1"/>
</dbReference>
<feature type="compositionally biased region" description="Polar residues" evidence="8">
    <location>
        <begin position="311"/>
        <end position="322"/>
    </location>
</feature>
<evidence type="ECO:0000256" key="1">
    <source>
        <dbReference type="ARBA" id="ARBA00001936"/>
    </source>
</evidence>
<accession>A0A3M7D2P8</accession>
<dbReference type="GO" id="GO:0008311">
    <property type="term" value="F:double-stranded DNA 3'-5' DNA exonuclease activity"/>
    <property type="evidence" value="ECO:0007669"/>
    <property type="project" value="TreeGrafter"/>
</dbReference>